<accession>A0A0F8Y991</accession>
<reference evidence="1" key="1">
    <citation type="journal article" date="2015" name="Nature">
        <title>Complex archaea that bridge the gap between prokaryotes and eukaryotes.</title>
        <authorList>
            <person name="Spang A."/>
            <person name="Saw J.H."/>
            <person name="Jorgensen S.L."/>
            <person name="Zaremba-Niedzwiedzka K."/>
            <person name="Martijn J."/>
            <person name="Lind A.E."/>
            <person name="van Eijk R."/>
            <person name="Schleper C."/>
            <person name="Guy L."/>
            <person name="Ettema T.J."/>
        </authorList>
    </citation>
    <scope>NUCLEOTIDE SEQUENCE</scope>
</reference>
<proteinExistence type="predicted"/>
<dbReference type="EMBL" id="LAZR01054726">
    <property type="protein sequence ID" value="KKK77918.1"/>
    <property type="molecule type" value="Genomic_DNA"/>
</dbReference>
<dbReference type="AlphaFoldDB" id="A0A0F8Y991"/>
<sequence length="23" mass="2196">MAGKTVVVLGGGVGGLVAANRLR</sequence>
<organism evidence="1">
    <name type="scientific">marine sediment metagenome</name>
    <dbReference type="NCBI Taxonomy" id="412755"/>
    <lineage>
        <taxon>unclassified sequences</taxon>
        <taxon>metagenomes</taxon>
        <taxon>ecological metagenomes</taxon>
    </lineage>
</organism>
<evidence type="ECO:0000313" key="1">
    <source>
        <dbReference type="EMBL" id="KKK77918.1"/>
    </source>
</evidence>
<protein>
    <submittedName>
        <fullName evidence="1">Uncharacterized protein</fullName>
    </submittedName>
</protein>
<name>A0A0F8Y991_9ZZZZ</name>
<comment type="caution">
    <text evidence="1">The sequence shown here is derived from an EMBL/GenBank/DDBJ whole genome shotgun (WGS) entry which is preliminary data.</text>
</comment>
<gene>
    <name evidence="1" type="ORF">LCGC14_2848780</name>
</gene>
<feature type="non-terminal residue" evidence="1">
    <location>
        <position position="23"/>
    </location>
</feature>